<dbReference type="NCBIfam" id="TIGR01644">
    <property type="entry name" value="phage_P2_V"/>
    <property type="match status" value="1"/>
</dbReference>
<dbReference type="RefSeq" id="WP_322329585.1">
    <property type="nucleotide sequence ID" value="NZ_CP139725.1"/>
</dbReference>
<sequence>MRGLPEIIDDHRRRIAELERRLRSQSRIGVVTEVDAGNGTARVKLQDGDQPFLTGWIPWVEPSAGANKTHNPPSVGQQVQIASESGDLHDAVIQGSLNSDANGRPSGAGDEYVMLSVGAAKITVTGGGTAIVFSVGGYSLTLSSGGATNSGGALTHDGKDIGKTHTHGGVLSGPADTQPPN</sequence>
<dbReference type="Proteomes" id="UP001326567">
    <property type="component" value="Chromosome"/>
</dbReference>
<dbReference type="Pfam" id="PF04717">
    <property type="entry name" value="Phage_base_V"/>
    <property type="match status" value="1"/>
</dbReference>
<dbReference type="InterPro" id="IPR037026">
    <property type="entry name" value="Vgr_OB-fold_dom_sf"/>
</dbReference>
<evidence type="ECO:0000313" key="4">
    <source>
        <dbReference type="Proteomes" id="UP001326567"/>
    </source>
</evidence>
<protein>
    <submittedName>
        <fullName evidence="3">Phage baseplate assembly protein V</fullName>
    </submittedName>
</protein>
<keyword evidence="4" id="KW-1185">Reference proteome</keyword>
<evidence type="ECO:0000259" key="2">
    <source>
        <dbReference type="Pfam" id="PF04717"/>
    </source>
</evidence>
<feature type="region of interest" description="Disordered" evidence="1">
    <location>
        <begin position="159"/>
        <end position="181"/>
    </location>
</feature>
<organism evidence="3 4">
    <name type="scientific">Sulfitobacter faviae</name>
    <dbReference type="NCBI Taxonomy" id="1775881"/>
    <lineage>
        <taxon>Bacteria</taxon>
        <taxon>Pseudomonadati</taxon>
        <taxon>Pseudomonadota</taxon>
        <taxon>Alphaproteobacteria</taxon>
        <taxon>Rhodobacterales</taxon>
        <taxon>Roseobacteraceae</taxon>
        <taxon>Sulfitobacter</taxon>
    </lineage>
</organism>
<dbReference type="EMBL" id="CP139725">
    <property type="protein sequence ID" value="WPZ23109.1"/>
    <property type="molecule type" value="Genomic_DNA"/>
</dbReference>
<name>A0ABZ0V315_9RHOB</name>
<evidence type="ECO:0000256" key="1">
    <source>
        <dbReference type="SAM" id="MobiDB-lite"/>
    </source>
</evidence>
<proteinExistence type="predicted"/>
<dbReference type="InterPro" id="IPR006531">
    <property type="entry name" value="Gp5/Vgr_OB"/>
</dbReference>
<dbReference type="InterPro" id="IPR013046">
    <property type="entry name" value="GpV/Gp45"/>
</dbReference>
<feature type="domain" description="Gp5/Type VI secretion system Vgr protein OB-fold" evidence="2">
    <location>
        <begin position="27"/>
        <end position="97"/>
    </location>
</feature>
<accession>A0ABZ0V315</accession>
<reference evidence="3 4" key="1">
    <citation type="submission" date="2023-11" db="EMBL/GenBank/DDBJ databases">
        <title>From the Deep-Sea to the Surface: Bacterial Genomes Isolated from the Moytirra Hydrothermal Vent Plume.</title>
        <authorList>
            <person name="Major S.R."/>
        </authorList>
    </citation>
    <scope>NUCLEOTIDE SEQUENCE [LARGE SCALE GENOMIC DNA]</scope>
    <source>
        <strain evidence="3 4">OXR-9</strain>
    </source>
</reference>
<gene>
    <name evidence="3" type="ORF">T7987_07730</name>
</gene>
<dbReference type="Gene3D" id="2.40.50.230">
    <property type="entry name" value="Gp5 N-terminal domain"/>
    <property type="match status" value="1"/>
</dbReference>
<evidence type="ECO:0000313" key="3">
    <source>
        <dbReference type="EMBL" id="WPZ23109.1"/>
    </source>
</evidence>